<accession>A0ACB0LV15</accession>
<name>A0ACB0LV15_TRIPR</name>
<evidence type="ECO:0000313" key="2">
    <source>
        <dbReference type="Proteomes" id="UP001177021"/>
    </source>
</evidence>
<proteinExistence type="predicted"/>
<gene>
    <name evidence="1" type="ORF">MILVUS5_LOCUS35900</name>
</gene>
<organism evidence="1 2">
    <name type="scientific">Trifolium pratense</name>
    <name type="common">Red clover</name>
    <dbReference type="NCBI Taxonomy" id="57577"/>
    <lineage>
        <taxon>Eukaryota</taxon>
        <taxon>Viridiplantae</taxon>
        <taxon>Streptophyta</taxon>
        <taxon>Embryophyta</taxon>
        <taxon>Tracheophyta</taxon>
        <taxon>Spermatophyta</taxon>
        <taxon>Magnoliopsida</taxon>
        <taxon>eudicotyledons</taxon>
        <taxon>Gunneridae</taxon>
        <taxon>Pentapetalae</taxon>
        <taxon>rosids</taxon>
        <taxon>fabids</taxon>
        <taxon>Fabales</taxon>
        <taxon>Fabaceae</taxon>
        <taxon>Papilionoideae</taxon>
        <taxon>50 kb inversion clade</taxon>
        <taxon>NPAAA clade</taxon>
        <taxon>Hologalegina</taxon>
        <taxon>IRL clade</taxon>
        <taxon>Trifolieae</taxon>
        <taxon>Trifolium</taxon>
    </lineage>
</organism>
<protein>
    <submittedName>
        <fullName evidence="1">Uncharacterized protein</fullName>
    </submittedName>
</protein>
<keyword evidence="2" id="KW-1185">Reference proteome</keyword>
<comment type="caution">
    <text evidence="1">The sequence shown here is derived from an EMBL/GenBank/DDBJ whole genome shotgun (WGS) entry which is preliminary data.</text>
</comment>
<dbReference type="EMBL" id="CASHSV030000615">
    <property type="protein sequence ID" value="CAJ2672234.1"/>
    <property type="molecule type" value="Genomic_DNA"/>
</dbReference>
<sequence length="162" mass="18735">MKQISFNFLALTTAGCLFFLHVCLLCVQHKQPRHSLQIHLYFPSSILRLETAKTPIYSMMQLLAWAQAGTSAESHFLLRLTAREPMSRSDCLPLEFSIEQINEEAYITKVQLLLIQTIINAFKEKVSQIDVLKEQFEFLMQMQNARDDAFIWARKRTGTPVI</sequence>
<dbReference type="Proteomes" id="UP001177021">
    <property type="component" value="Unassembled WGS sequence"/>
</dbReference>
<reference evidence="1" key="1">
    <citation type="submission" date="2023-10" db="EMBL/GenBank/DDBJ databases">
        <authorList>
            <person name="Rodriguez Cubillos JULIANA M."/>
            <person name="De Vega J."/>
        </authorList>
    </citation>
    <scope>NUCLEOTIDE SEQUENCE</scope>
</reference>
<evidence type="ECO:0000313" key="1">
    <source>
        <dbReference type="EMBL" id="CAJ2672234.1"/>
    </source>
</evidence>